<dbReference type="eggNOG" id="COG0758">
    <property type="taxonomic scope" value="Bacteria"/>
</dbReference>
<dbReference type="PANTHER" id="PTHR43022">
    <property type="entry name" value="PROTEIN SMF"/>
    <property type="match status" value="1"/>
</dbReference>
<dbReference type="InterPro" id="IPR057666">
    <property type="entry name" value="DrpA_SLOG"/>
</dbReference>
<sequence>MSTLTPIVWLNLTTIPSLGDSRLALLAQHFEESSQIDDFQLGVSSSLSFSSELWRAIEKVIAHGDRPVNAQAANALRWSEQPGNRLFLLPDADYPSLLRLLPDPPAVLYARGRHELIHQPQIAMVGSRNPSVHGQETARQFARSLGESGFTITSGLAAGIDGSAHAGALGTLGATIGVLGSGLNVIYPAKHRDLAQKMMESGLLVSEFPPDTQPRSQHFPKRNRIISGLSLGTLVVEASLRSGSLITARNALEQHREVFAIPGSIHNPQARGCHHLIKQGAKLVECTDDILAELPALMGLYRSLNEPWTTVFAAEEFPGQQSQPEPASLRPLSEQAEAVLKGMGYDCTPPDALVERTGLSIAEIRSVLIELELEGWVQEVAGGFIRNAR</sequence>
<dbReference type="EMBL" id="CP000155">
    <property type="protein sequence ID" value="ABC26955.1"/>
    <property type="molecule type" value="Genomic_DNA"/>
</dbReference>
<comment type="similarity">
    <text evidence="1">Belongs to the DprA/Smf family.</text>
</comment>
<dbReference type="Pfam" id="PF02481">
    <property type="entry name" value="DNA_processg_A"/>
    <property type="match status" value="1"/>
</dbReference>
<dbReference type="InterPro" id="IPR041614">
    <property type="entry name" value="DprA_WH"/>
</dbReference>
<dbReference type="Proteomes" id="UP000000238">
    <property type="component" value="Chromosome"/>
</dbReference>
<dbReference type="AlphaFoldDB" id="Q2SQW9"/>
<evidence type="ECO:0000259" key="3">
    <source>
        <dbReference type="Pfam" id="PF17782"/>
    </source>
</evidence>
<name>Q2SQW9_HAHCH</name>
<dbReference type="Pfam" id="PF17782">
    <property type="entry name" value="WHD_DprA"/>
    <property type="match status" value="1"/>
</dbReference>
<gene>
    <name evidence="4" type="ordered locus">HCH_00032</name>
</gene>
<dbReference type="InterPro" id="IPR036388">
    <property type="entry name" value="WH-like_DNA-bd_sf"/>
</dbReference>
<dbReference type="STRING" id="349521.HCH_00032"/>
<protein>
    <submittedName>
        <fullName evidence="4">Predicted Rossmann fold nucleotide-binding protein involved in DNA uptake</fullName>
    </submittedName>
</protein>
<feature type="domain" description="Smf/DprA SLOG" evidence="2">
    <location>
        <begin position="88"/>
        <end position="294"/>
    </location>
</feature>
<dbReference type="NCBIfam" id="TIGR00732">
    <property type="entry name" value="dprA"/>
    <property type="match status" value="1"/>
</dbReference>
<dbReference type="RefSeq" id="WP_011394032.1">
    <property type="nucleotide sequence ID" value="NC_007645.1"/>
</dbReference>
<proteinExistence type="inferred from homology"/>
<feature type="domain" description="DprA winged helix" evidence="3">
    <location>
        <begin position="323"/>
        <end position="383"/>
    </location>
</feature>
<dbReference type="HOGENOM" id="CLU_029601_1_1_6"/>
<reference evidence="4 5" key="1">
    <citation type="journal article" date="2005" name="Nucleic Acids Res.">
        <title>Genomic blueprint of Hahella chejuensis, a marine microbe producing an algicidal agent.</title>
        <authorList>
            <person name="Jeong H."/>
            <person name="Yim J.H."/>
            <person name="Lee C."/>
            <person name="Choi S.-H."/>
            <person name="Park Y.K."/>
            <person name="Yoon S.H."/>
            <person name="Hur C.-G."/>
            <person name="Kang H.-Y."/>
            <person name="Kim D."/>
            <person name="Lee H.H."/>
            <person name="Park K.H."/>
            <person name="Park S.-H."/>
            <person name="Park H.-S."/>
            <person name="Lee H.K."/>
            <person name="Oh T.K."/>
            <person name="Kim J.F."/>
        </authorList>
    </citation>
    <scope>NUCLEOTIDE SEQUENCE [LARGE SCALE GENOMIC DNA]</scope>
    <source>
        <strain evidence="4 5">KCTC 2396</strain>
    </source>
</reference>
<dbReference type="GO" id="GO:0009294">
    <property type="term" value="P:DNA-mediated transformation"/>
    <property type="evidence" value="ECO:0007669"/>
    <property type="project" value="InterPro"/>
</dbReference>
<evidence type="ECO:0000313" key="5">
    <source>
        <dbReference type="Proteomes" id="UP000000238"/>
    </source>
</evidence>
<dbReference type="KEGG" id="hch:HCH_00032"/>
<dbReference type="Gene3D" id="1.10.10.10">
    <property type="entry name" value="Winged helix-like DNA-binding domain superfamily/Winged helix DNA-binding domain"/>
    <property type="match status" value="1"/>
</dbReference>
<evidence type="ECO:0000256" key="1">
    <source>
        <dbReference type="ARBA" id="ARBA00006525"/>
    </source>
</evidence>
<dbReference type="OrthoDB" id="9785707at2"/>
<dbReference type="Gene3D" id="3.40.50.450">
    <property type="match status" value="1"/>
</dbReference>
<dbReference type="SUPFAM" id="SSF102405">
    <property type="entry name" value="MCP/YpsA-like"/>
    <property type="match status" value="1"/>
</dbReference>
<dbReference type="PANTHER" id="PTHR43022:SF1">
    <property type="entry name" value="PROTEIN SMF"/>
    <property type="match status" value="1"/>
</dbReference>
<organism evidence="4 5">
    <name type="scientific">Hahella chejuensis (strain KCTC 2396)</name>
    <dbReference type="NCBI Taxonomy" id="349521"/>
    <lineage>
        <taxon>Bacteria</taxon>
        <taxon>Pseudomonadati</taxon>
        <taxon>Pseudomonadota</taxon>
        <taxon>Gammaproteobacteria</taxon>
        <taxon>Oceanospirillales</taxon>
        <taxon>Hahellaceae</taxon>
        <taxon>Hahella</taxon>
    </lineage>
</organism>
<accession>Q2SQW9</accession>
<keyword evidence="5" id="KW-1185">Reference proteome</keyword>
<dbReference type="InterPro" id="IPR003488">
    <property type="entry name" value="DprA"/>
</dbReference>
<evidence type="ECO:0000313" key="4">
    <source>
        <dbReference type="EMBL" id="ABC26955.1"/>
    </source>
</evidence>
<evidence type="ECO:0000259" key="2">
    <source>
        <dbReference type="Pfam" id="PF02481"/>
    </source>
</evidence>